<dbReference type="PANTHER" id="PTHR11374:SF3">
    <property type="entry name" value="UDP-GLUCOSE 6-DEHYDROGENASE"/>
    <property type="match status" value="1"/>
</dbReference>
<evidence type="ECO:0000313" key="4">
    <source>
        <dbReference type="EMBL" id="KAJ4957502.1"/>
    </source>
</evidence>
<dbReference type="OrthoDB" id="5059218at2759"/>
<gene>
    <name evidence="4" type="ORF">NE237_024613</name>
</gene>
<dbReference type="GO" id="GO:0005634">
    <property type="term" value="C:nucleus"/>
    <property type="evidence" value="ECO:0007669"/>
    <property type="project" value="TreeGrafter"/>
</dbReference>
<dbReference type="InterPro" id="IPR014027">
    <property type="entry name" value="UDP-Glc/GDP-Man_DH_C"/>
</dbReference>
<dbReference type="GO" id="GO:0051287">
    <property type="term" value="F:NAD binding"/>
    <property type="evidence" value="ECO:0007669"/>
    <property type="project" value="InterPro"/>
</dbReference>
<comment type="caution">
    <text evidence="4">The sequence shown here is derived from an EMBL/GenBank/DDBJ whole genome shotgun (WGS) entry which is preliminary data.</text>
</comment>
<feature type="region of interest" description="Disordered" evidence="2">
    <location>
        <begin position="90"/>
        <end position="160"/>
    </location>
</feature>
<feature type="compositionally biased region" description="Basic and acidic residues" evidence="2">
    <location>
        <begin position="109"/>
        <end position="137"/>
    </location>
</feature>
<dbReference type="Pfam" id="PF03720">
    <property type="entry name" value="UDPG_MGDP_dh_C"/>
    <property type="match status" value="1"/>
</dbReference>
<evidence type="ECO:0000259" key="3">
    <source>
        <dbReference type="SMART" id="SM00984"/>
    </source>
</evidence>
<keyword evidence="5" id="KW-1185">Reference proteome</keyword>
<name>A0A9Q0H0C7_9MAGN</name>
<dbReference type="GO" id="GO:0003979">
    <property type="term" value="F:UDP-glucose 6-dehydrogenase activity"/>
    <property type="evidence" value="ECO:0007669"/>
    <property type="project" value="UniProtKB-EC"/>
</dbReference>
<proteinExistence type="predicted"/>
<comment type="catalytic activity">
    <reaction evidence="1">
        <text>UDP-alpha-D-glucose + 2 NAD(+) + H2O = UDP-alpha-D-glucuronate + 2 NADH + 3 H(+)</text>
        <dbReference type="Rhea" id="RHEA:23596"/>
        <dbReference type="ChEBI" id="CHEBI:15377"/>
        <dbReference type="ChEBI" id="CHEBI:15378"/>
        <dbReference type="ChEBI" id="CHEBI:57540"/>
        <dbReference type="ChEBI" id="CHEBI:57945"/>
        <dbReference type="ChEBI" id="CHEBI:58052"/>
        <dbReference type="ChEBI" id="CHEBI:58885"/>
        <dbReference type="EC" id="1.1.1.22"/>
    </reaction>
</comment>
<dbReference type="Gene3D" id="3.40.50.720">
    <property type="entry name" value="NAD(P)-binding Rossmann-like Domain"/>
    <property type="match status" value="1"/>
</dbReference>
<dbReference type="EMBL" id="JAMYWD010000010">
    <property type="protein sequence ID" value="KAJ4957502.1"/>
    <property type="molecule type" value="Genomic_DNA"/>
</dbReference>
<reference evidence="4" key="1">
    <citation type="journal article" date="2023" name="Plant J.">
        <title>The genome of the king protea, Protea cynaroides.</title>
        <authorList>
            <person name="Chang J."/>
            <person name="Duong T.A."/>
            <person name="Schoeman C."/>
            <person name="Ma X."/>
            <person name="Roodt D."/>
            <person name="Barker N."/>
            <person name="Li Z."/>
            <person name="Van de Peer Y."/>
            <person name="Mizrachi E."/>
        </authorList>
    </citation>
    <scope>NUCLEOTIDE SEQUENCE</scope>
    <source>
        <tissue evidence="4">Young leaves</tissue>
    </source>
</reference>
<protein>
    <recommendedName>
        <fullName evidence="3">UDP-glucose/GDP-mannose dehydrogenase C-terminal domain-containing protein</fullName>
    </recommendedName>
</protein>
<feature type="domain" description="UDP-glucose/GDP-mannose dehydrogenase C-terminal" evidence="3">
    <location>
        <begin position="11"/>
        <end position="108"/>
    </location>
</feature>
<feature type="compositionally biased region" description="Basic and acidic residues" evidence="2">
    <location>
        <begin position="145"/>
        <end position="160"/>
    </location>
</feature>
<organism evidence="4 5">
    <name type="scientific">Protea cynaroides</name>
    <dbReference type="NCBI Taxonomy" id="273540"/>
    <lineage>
        <taxon>Eukaryota</taxon>
        <taxon>Viridiplantae</taxon>
        <taxon>Streptophyta</taxon>
        <taxon>Embryophyta</taxon>
        <taxon>Tracheophyta</taxon>
        <taxon>Spermatophyta</taxon>
        <taxon>Magnoliopsida</taxon>
        <taxon>Proteales</taxon>
        <taxon>Proteaceae</taxon>
        <taxon>Protea</taxon>
    </lineage>
</organism>
<dbReference type="AlphaFoldDB" id="A0A9Q0H0C7"/>
<dbReference type="InterPro" id="IPR036220">
    <property type="entry name" value="UDP-Glc/GDP-Man_DH_C_sf"/>
</dbReference>
<evidence type="ECO:0000256" key="1">
    <source>
        <dbReference type="ARBA" id="ARBA00047473"/>
    </source>
</evidence>
<dbReference type="Proteomes" id="UP001141806">
    <property type="component" value="Unassembled WGS sequence"/>
</dbReference>
<dbReference type="GO" id="GO:0006024">
    <property type="term" value="P:glycosaminoglycan biosynthetic process"/>
    <property type="evidence" value="ECO:0007669"/>
    <property type="project" value="TreeGrafter"/>
</dbReference>
<dbReference type="PANTHER" id="PTHR11374">
    <property type="entry name" value="UDP-GLUCOSE DEHYDROGENASE/UDP-MANNAC DEHYDROGENASE"/>
    <property type="match status" value="1"/>
</dbReference>
<evidence type="ECO:0000313" key="5">
    <source>
        <dbReference type="Proteomes" id="UP001141806"/>
    </source>
</evidence>
<dbReference type="InterPro" id="IPR028356">
    <property type="entry name" value="UDPglc_DH_euk"/>
</dbReference>
<dbReference type="SMART" id="SM00984">
    <property type="entry name" value="UDPG_MGDP_dh_C"/>
    <property type="match status" value="1"/>
</dbReference>
<accession>A0A9Q0H0C7</accession>
<dbReference type="SUPFAM" id="SSF52413">
    <property type="entry name" value="UDP-glucose/GDP-mannose dehydrogenase C-terminal domain"/>
    <property type="match status" value="1"/>
</dbReference>
<sequence length="160" mass="17949">MFNTVSGKKIAILGFAFKKDTGDTRETPAIDVCHGLLGDKAHLAIYDPQVMRKIGIIVYSVEKPLDDWIKDLPAAASTRLIMAITVSSSAANEFERGGRRERRNLSSRSRREREKKEEKTGGGDEFEFERGGRRERNLCLTSSRSGEREKEEKTDVEGGE</sequence>
<evidence type="ECO:0000256" key="2">
    <source>
        <dbReference type="SAM" id="MobiDB-lite"/>
    </source>
</evidence>